<accession>A0A7S0QXE6</accession>
<gene>
    <name evidence="1" type="ORF">POBO1169_LOCUS3362</name>
</gene>
<proteinExistence type="predicted"/>
<protein>
    <submittedName>
        <fullName evidence="1">Uncharacterized protein</fullName>
    </submittedName>
</protein>
<evidence type="ECO:0000313" key="1">
    <source>
        <dbReference type="EMBL" id="CAD8654244.1"/>
    </source>
</evidence>
<reference evidence="1" key="1">
    <citation type="submission" date="2021-01" db="EMBL/GenBank/DDBJ databases">
        <authorList>
            <person name="Corre E."/>
            <person name="Pelletier E."/>
            <person name="Niang G."/>
            <person name="Scheremetjew M."/>
            <person name="Finn R."/>
            <person name="Kale V."/>
            <person name="Holt S."/>
            <person name="Cochrane G."/>
            <person name="Meng A."/>
            <person name="Brown T."/>
            <person name="Cohen L."/>
        </authorList>
    </citation>
    <scope>NUCLEOTIDE SEQUENCE</scope>
    <source>
        <strain evidence="1">CCMP722</strain>
    </source>
</reference>
<dbReference type="EMBL" id="HBFA01006494">
    <property type="protein sequence ID" value="CAD8654244.1"/>
    <property type="molecule type" value="Transcribed_RNA"/>
</dbReference>
<organism evidence="1">
    <name type="scientific">Pyramimonas obovata</name>
    <dbReference type="NCBI Taxonomy" id="1411642"/>
    <lineage>
        <taxon>Eukaryota</taxon>
        <taxon>Viridiplantae</taxon>
        <taxon>Chlorophyta</taxon>
        <taxon>Pyramimonadophyceae</taxon>
        <taxon>Pyramimonadales</taxon>
        <taxon>Pyramimonadaceae</taxon>
        <taxon>Pyramimonas</taxon>
        <taxon>Pyramimonas incertae sedis</taxon>
    </lineage>
</organism>
<sequence length="129" mass="13853">MVESQAPEVHVKTDELFKQIDGLVNELERADNEEQSELRTRIAAAQSEARAAASGDASTSLGEGNNADLQVAHQIDCLEQRLNTFESKLANANPEVQALIQAALEGALEGDVLDNLRQALQGLQTAADE</sequence>
<name>A0A7S0QXE6_9CHLO</name>
<dbReference type="AlphaFoldDB" id="A0A7S0QXE6"/>